<dbReference type="AlphaFoldDB" id="E0S3Q1"/>
<evidence type="ECO:0008006" key="3">
    <source>
        <dbReference type="Google" id="ProtNLM"/>
    </source>
</evidence>
<organism evidence="1 2">
    <name type="scientific">Butyrivibrio proteoclasticus (strain ATCC 51982 / DSM 14932 / B316)</name>
    <name type="common">Clostridium proteoclasticum</name>
    <dbReference type="NCBI Taxonomy" id="515622"/>
    <lineage>
        <taxon>Bacteria</taxon>
        <taxon>Bacillati</taxon>
        <taxon>Bacillota</taxon>
        <taxon>Clostridia</taxon>
        <taxon>Lachnospirales</taxon>
        <taxon>Lachnospiraceae</taxon>
        <taxon>Butyrivibrio</taxon>
    </lineage>
</organism>
<geneLocation type="plasmid" evidence="1 2">
    <name>pCY360</name>
</geneLocation>
<dbReference type="RefSeq" id="WP_013282683.1">
    <property type="nucleotide sequence ID" value="NC_014389.1"/>
</dbReference>
<evidence type="ECO:0000313" key="1">
    <source>
        <dbReference type="EMBL" id="ADL36033.1"/>
    </source>
</evidence>
<name>E0S3Q1_BUTPB</name>
<protein>
    <recommendedName>
        <fullName evidence="3">Smr domain-containing protein</fullName>
    </recommendedName>
</protein>
<keyword evidence="1" id="KW-0614">Plasmid</keyword>
<gene>
    <name evidence="1" type="ordered locus">bpr_II094</name>
</gene>
<dbReference type="EMBL" id="CP001812">
    <property type="protein sequence ID" value="ADL36033.1"/>
    <property type="molecule type" value="Genomic_DNA"/>
</dbReference>
<dbReference type="HOGENOM" id="CLU_2272197_0_0_9"/>
<dbReference type="KEGG" id="bpb:bpr_II094"/>
<accession>E0S3Q1</accession>
<keyword evidence="2" id="KW-1185">Reference proteome</keyword>
<proteinExistence type="predicted"/>
<reference evidence="1 2" key="1">
    <citation type="journal article" date="2010" name="PLoS ONE">
        <title>The glycobiome of the rumen bacterium Butyrivibrio proteoclasticus B316(T) highlights adaptation to a polysaccharide-rich environment.</title>
        <authorList>
            <person name="Kelly W.J."/>
            <person name="Leahy S.C."/>
            <person name="Altermann E."/>
            <person name="Yeoman C.J."/>
            <person name="Dunne J.C."/>
            <person name="Kong Z."/>
            <person name="Pacheco D.M."/>
            <person name="Li D."/>
            <person name="Noel S.J."/>
            <person name="Moon C.D."/>
            <person name="Cookson A.L."/>
            <person name="Attwood G.T."/>
        </authorList>
    </citation>
    <scope>NUCLEOTIDE SEQUENCE [LARGE SCALE GENOMIC DNA]</scope>
    <source>
        <strain evidence="2">ATCC 51982 / DSM 14932 / B316</strain>
        <plasmid evidence="2">Plasmid pCY360</plasmid>
    </source>
</reference>
<evidence type="ECO:0000313" key="2">
    <source>
        <dbReference type="Proteomes" id="UP000001299"/>
    </source>
</evidence>
<dbReference type="Proteomes" id="UP000001299">
    <property type="component" value="Plasmid pCY360"/>
</dbReference>
<sequence>MSERMMFLFSKGELKRIVLSEEGGAKLITVDMHGLSVKEATRLLKNLIAVDREGYDICVIHGFTHGTKIKEALWNEKLSERIYKKTSPGYNPGRTYLKLNAA</sequence>